<dbReference type="Gene3D" id="3.30.830.10">
    <property type="entry name" value="Metalloenzyme, LuxS/M16 peptidase-like"/>
    <property type="match status" value="4"/>
</dbReference>
<dbReference type="Pfam" id="PF05193">
    <property type="entry name" value="Peptidase_M16_C"/>
    <property type="match status" value="2"/>
</dbReference>
<reference evidence="9 10" key="1">
    <citation type="submission" date="2018-03" db="EMBL/GenBank/DDBJ databases">
        <title>Genomic Encyclopedia of Archaeal and Bacterial Type Strains, Phase II (KMG-II): from individual species to whole genera.</title>
        <authorList>
            <person name="Goeker M."/>
        </authorList>
    </citation>
    <scope>NUCLEOTIDE SEQUENCE [LARGE SCALE GENOMIC DNA]</scope>
    <source>
        <strain evidence="9 10">DSM 27267</strain>
    </source>
</reference>
<evidence type="ECO:0000256" key="3">
    <source>
        <dbReference type="ARBA" id="ARBA00022801"/>
    </source>
</evidence>
<dbReference type="GO" id="GO:0006508">
    <property type="term" value="P:proteolysis"/>
    <property type="evidence" value="ECO:0007669"/>
    <property type="project" value="UniProtKB-KW"/>
</dbReference>
<dbReference type="PANTHER" id="PTHR43690:SF17">
    <property type="entry name" value="PROTEIN YHJJ"/>
    <property type="match status" value="1"/>
</dbReference>
<feature type="domain" description="Peptidase M16 C-terminal" evidence="7">
    <location>
        <begin position="729"/>
        <end position="864"/>
    </location>
</feature>
<dbReference type="Proteomes" id="UP000396862">
    <property type="component" value="Unassembled WGS sequence"/>
</dbReference>
<feature type="domain" description="Peptidase M16 N-terminal" evidence="6">
    <location>
        <begin position="68"/>
        <end position="107"/>
    </location>
</feature>
<dbReference type="AlphaFoldDB" id="A0A2P8CFN1"/>
<dbReference type="EMBL" id="BLAU01000001">
    <property type="protein sequence ID" value="GET23330.1"/>
    <property type="molecule type" value="Genomic_DNA"/>
</dbReference>
<feature type="domain" description="Peptidase M16 N-terminal" evidence="6">
    <location>
        <begin position="152"/>
        <end position="253"/>
    </location>
</feature>
<reference evidence="8 11" key="2">
    <citation type="submission" date="2019-10" db="EMBL/GenBank/DDBJ databases">
        <title>Prolixibacter strains distinguished by the presence of nitrate reductase genes were adept at nitrate-dependent anaerobic corrosion of metallic iron and carbon steel.</title>
        <authorList>
            <person name="Iino T."/>
            <person name="Shono N."/>
            <person name="Ito K."/>
            <person name="Nakamura R."/>
            <person name="Sueoka K."/>
            <person name="Harayama S."/>
            <person name="Ohkuma M."/>
        </authorList>
    </citation>
    <scope>NUCLEOTIDE SEQUENCE [LARGE SCALE GENOMIC DNA]</scope>
    <source>
        <strain evidence="8 11">MIC1-1</strain>
    </source>
</reference>
<keyword evidence="3" id="KW-0378">Hydrolase</keyword>
<keyword evidence="4" id="KW-0862">Zinc</keyword>
<proteinExistence type="inferred from homology"/>
<comment type="similarity">
    <text evidence="1">Belongs to the peptidase M16 family.</text>
</comment>
<feature type="domain" description="Peptidase M16 C-terminal" evidence="7">
    <location>
        <begin position="268"/>
        <end position="437"/>
    </location>
</feature>
<sequence>MKKLFQVLMVMTVISLFFSCSEKKSKYVTLQKTDSNGYKYEEVTNDPLKTRIYTLDNGLKVYLSQNTDEPRIFTFIGVRAGSLNDPRETTGLAHYFEHMMFKGTDEFGTNDWGKEKVLLDSISGLFEAHKAATDPEVKKAIYKQIDEVSQEASKYAIPNEYDKMVSTIGAKYTNAGTSYEFTVYMNDIPSNELNKWINMEYERFSDPVLRLFHTELETVYEEFNMSQDNDGRRLNRAIISNLYPGHPLGTDVIGRPEDLKNPSMVNIMNFYHTWYVPNNMAVILSGDLDYDKTIQMVDATFGKYKSKPLPEVKHAKLEPIEKPIVKDVYGPDAERVMLAYRFDGYHSPDRKFVTMIDYILTNSTAGLIDLDLNQSQKVLKAGSYSDFHNEYGEHRLYGTPRQGQSLDEVRDLLLGEVGKVKNGEFDDWLIQATVNQLRLNAIRQNEGKWRVFNYLNSFIKKTNWADELAFYDEMEKITKDELVAFAREHYKDNYVLAYKRTGEAKGLVKVEKPEITPISINRQDQSKFFTDFTAQKVEPLEPRFVNFEEAIDEKPLAEGVKMDYIPNETNELFQLDYVVDMGRNHDPLLELAVKYLPYLGTDKYPAAALKKEFYKLGVDLNVNTGNDRSYVFISGLDKNAKKGMELLEHLLANAQPDQEAYDKMVDGLLKERADAKLNQYQIRRALQYYGQYGKENPFTNVIPEEELHKVDPAVLVAKLHEFSHYPHRVFYYGPTTSDQVFQMVKEGHQIPAELKSIPAEKEFVMQPTNENKVFFVNYDKSQVDIRMMSQSLPFSPDTYVNSQLFNEYYGNSMSSVVFQEIRESRALAYSAWAGYSAPSKKEEPFYINGAVYTQADKMMDAIGAMNGLLDNMISDNRLFGIARESVMKNIQTERINKTNIFWTWLRNQRLGIDKDIREDVYNKVGKSDIADVQNFFNDHMKNQHFTYLVLGNRNDADLNALKTVGPVEELALEDIFGY</sequence>
<dbReference type="InterPro" id="IPR011765">
    <property type="entry name" value="Pept_M16_N"/>
</dbReference>
<accession>A0A2P8CFN1</accession>
<dbReference type="SUPFAM" id="SSF63411">
    <property type="entry name" value="LuxS/MPP-like metallohydrolase"/>
    <property type="match status" value="4"/>
</dbReference>
<keyword evidence="5" id="KW-0482">Metalloprotease</keyword>
<evidence type="ECO:0000259" key="7">
    <source>
        <dbReference type="Pfam" id="PF05193"/>
    </source>
</evidence>
<name>A0A2P8CFN1_9BACT</name>
<evidence type="ECO:0000259" key="6">
    <source>
        <dbReference type="Pfam" id="PF00675"/>
    </source>
</evidence>
<dbReference type="InterPro" id="IPR050626">
    <property type="entry name" value="Peptidase_M16"/>
</dbReference>
<evidence type="ECO:0000256" key="1">
    <source>
        <dbReference type="ARBA" id="ARBA00007261"/>
    </source>
</evidence>
<organism evidence="9 10">
    <name type="scientific">Prolixibacter denitrificans</name>
    <dbReference type="NCBI Taxonomy" id="1541063"/>
    <lineage>
        <taxon>Bacteria</taxon>
        <taxon>Pseudomonadati</taxon>
        <taxon>Bacteroidota</taxon>
        <taxon>Bacteroidia</taxon>
        <taxon>Marinilabiliales</taxon>
        <taxon>Prolixibacteraceae</taxon>
        <taxon>Prolixibacter</taxon>
    </lineage>
</organism>
<dbReference type="PROSITE" id="PS51257">
    <property type="entry name" value="PROKAR_LIPOPROTEIN"/>
    <property type="match status" value="1"/>
</dbReference>
<keyword evidence="2 8" id="KW-0645">Protease</keyword>
<evidence type="ECO:0000256" key="5">
    <source>
        <dbReference type="ARBA" id="ARBA00023049"/>
    </source>
</evidence>
<gene>
    <name evidence="9" type="ORF">CLV93_103202</name>
    <name evidence="8" type="ORF">JCM18694_35760</name>
</gene>
<evidence type="ECO:0000313" key="11">
    <source>
        <dbReference type="Proteomes" id="UP000396862"/>
    </source>
</evidence>
<dbReference type="PANTHER" id="PTHR43690">
    <property type="entry name" value="NARDILYSIN"/>
    <property type="match status" value="1"/>
</dbReference>
<dbReference type="InterPro" id="IPR011249">
    <property type="entry name" value="Metalloenz_LuxS/M16"/>
</dbReference>
<dbReference type="EMBL" id="PYGC01000003">
    <property type="protein sequence ID" value="PSK83787.1"/>
    <property type="molecule type" value="Genomic_DNA"/>
</dbReference>
<dbReference type="RefSeq" id="WP_211297777.1">
    <property type="nucleotide sequence ID" value="NZ_BLAU01000001.1"/>
</dbReference>
<dbReference type="GO" id="GO:0008237">
    <property type="term" value="F:metallopeptidase activity"/>
    <property type="evidence" value="ECO:0007669"/>
    <property type="project" value="UniProtKB-KW"/>
</dbReference>
<dbReference type="Proteomes" id="UP000240621">
    <property type="component" value="Unassembled WGS sequence"/>
</dbReference>
<evidence type="ECO:0000256" key="4">
    <source>
        <dbReference type="ARBA" id="ARBA00022833"/>
    </source>
</evidence>
<dbReference type="InterPro" id="IPR007863">
    <property type="entry name" value="Peptidase_M16_C"/>
</dbReference>
<dbReference type="GO" id="GO:0046872">
    <property type="term" value="F:metal ion binding"/>
    <property type="evidence" value="ECO:0007669"/>
    <property type="project" value="InterPro"/>
</dbReference>
<evidence type="ECO:0000313" key="10">
    <source>
        <dbReference type="Proteomes" id="UP000240621"/>
    </source>
</evidence>
<dbReference type="Pfam" id="PF00675">
    <property type="entry name" value="Peptidase_M16"/>
    <property type="match status" value="2"/>
</dbReference>
<evidence type="ECO:0000313" key="8">
    <source>
        <dbReference type="EMBL" id="GET23330.1"/>
    </source>
</evidence>
<keyword evidence="11" id="KW-1185">Reference proteome</keyword>
<protein>
    <submittedName>
        <fullName evidence="9">Putative Zn-dependent peptidase</fullName>
    </submittedName>
    <submittedName>
        <fullName evidence="8">Zinc protease</fullName>
    </submittedName>
</protein>
<evidence type="ECO:0000256" key="2">
    <source>
        <dbReference type="ARBA" id="ARBA00022670"/>
    </source>
</evidence>
<comment type="caution">
    <text evidence="9">The sequence shown here is derived from an EMBL/GenBank/DDBJ whole genome shotgun (WGS) entry which is preliminary data.</text>
</comment>
<evidence type="ECO:0000313" key="9">
    <source>
        <dbReference type="EMBL" id="PSK83787.1"/>
    </source>
</evidence>